<dbReference type="PROSITE" id="PS01265">
    <property type="entry name" value="TPX"/>
    <property type="match status" value="1"/>
</dbReference>
<dbReference type="InterPro" id="IPR036249">
    <property type="entry name" value="Thioredoxin-like_sf"/>
</dbReference>
<dbReference type="Pfam" id="PF08534">
    <property type="entry name" value="Redoxin"/>
    <property type="match status" value="1"/>
</dbReference>
<comment type="caution">
    <text evidence="8">The sequence shown here is derived from an EMBL/GenBank/DDBJ whole genome shotgun (WGS) entry which is preliminary data.</text>
</comment>
<feature type="domain" description="Thioredoxin" evidence="7">
    <location>
        <begin position="18"/>
        <end position="165"/>
    </location>
</feature>
<keyword evidence="1 6" id="KW-0575">Peroxidase</keyword>
<evidence type="ECO:0000259" key="7">
    <source>
        <dbReference type="PROSITE" id="PS51352"/>
    </source>
</evidence>
<keyword evidence="4 6" id="KW-1015">Disulfide bond</keyword>
<keyword evidence="2 6" id="KW-0049">Antioxidant</keyword>
<comment type="similarity">
    <text evidence="6">Belongs to the peroxiredoxin family. Tpx subfamily.</text>
</comment>
<dbReference type="InterPro" id="IPR013740">
    <property type="entry name" value="Redoxin"/>
</dbReference>
<organism evidence="8 9">
    <name type="scientific">Sphingobacterium populi</name>
    <dbReference type="NCBI Taxonomy" id="1812824"/>
    <lineage>
        <taxon>Bacteria</taxon>
        <taxon>Pseudomonadati</taxon>
        <taxon>Bacteroidota</taxon>
        <taxon>Sphingobacteriia</taxon>
        <taxon>Sphingobacteriales</taxon>
        <taxon>Sphingobacteriaceae</taxon>
        <taxon>Sphingobacterium</taxon>
    </lineage>
</organism>
<name>A0ABW5UCN8_9SPHI</name>
<dbReference type="Gene3D" id="3.40.30.10">
    <property type="entry name" value="Glutaredoxin"/>
    <property type="match status" value="1"/>
</dbReference>
<reference evidence="9" key="1">
    <citation type="journal article" date="2019" name="Int. J. Syst. Evol. Microbiol.">
        <title>The Global Catalogue of Microorganisms (GCM) 10K type strain sequencing project: providing services to taxonomists for standard genome sequencing and annotation.</title>
        <authorList>
            <consortium name="The Broad Institute Genomics Platform"/>
            <consortium name="The Broad Institute Genome Sequencing Center for Infectious Disease"/>
            <person name="Wu L."/>
            <person name="Ma J."/>
        </authorList>
    </citation>
    <scope>NUCLEOTIDE SEQUENCE [LARGE SCALE GENOMIC DNA]</scope>
    <source>
        <strain evidence="9">KCTC 42247</strain>
    </source>
</reference>
<dbReference type="CDD" id="cd03014">
    <property type="entry name" value="PRX_Atyp2cys"/>
    <property type="match status" value="1"/>
</dbReference>
<dbReference type="PANTHER" id="PTHR43110:SF1">
    <property type="entry name" value="THIOL PEROXIDASE"/>
    <property type="match status" value="1"/>
</dbReference>
<dbReference type="SUPFAM" id="SSF52833">
    <property type="entry name" value="Thioredoxin-like"/>
    <property type="match status" value="1"/>
</dbReference>
<proteinExistence type="inferred from homology"/>
<dbReference type="HAMAP" id="MF_00269">
    <property type="entry name" value="Tpx"/>
    <property type="match status" value="1"/>
</dbReference>
<dbReference type="EMBL" id="JBHUMB010000013">
    <property type="protein sequence ID" value="MFD2743716.1"/>
    <property type="molecule type" value="Genomic_DNA"/>
</dbReference>
<comment type="catalytic activity">
    <reaction evidence="6">
        <text>a hydroperoxide + [thioredoxin]-dithiol = an alcohol + [thioredoxin]-disulfide + H2O</text>
        <dbReference type="Rhea" id="RHEA:62620"/>
        <dbReference type="Rhea" id="RHEA-COMP:10698"/>
        <dbReference type="Rhea" id="RHEA-COMP:10700"/>
        <dbReference type="ChEBI" id="CHEBI:15377"/>
        <dbReference type="ChEBI" id="CHEBI:29950"/>
        <dbReference type="ChEBI" id="CHEBI:30879"/>
        <dbReference type="ChEBI" id="CHEBI:35924"/>
        <dbReference type="ChEBI" id="CHEBI:50058"/>
        <dbReference type="EC" id="1.11.1.24"/>
    </reaction>
</comment>
<evidence type="ECO:0000256" key="5">
    <source>
        <dbReference type="ARBA" id="ARBA00023284"/>
    </source>
</evidence>
<comment type="miscellaneous">
    <text evidence="6">The active site is a conserved redox-active cysteine residue, the peroxidatic cysteine (C(P)), which makes the nucleophilic attack on the peroxide substrate. The peroxide oxidizes the C(P)-SH to cysteine sulfenic acid (C(P)-SOH), which then reacts with another cysteine residue, the resolving cysteine (C(R)), to form a disulfide bridge. The disulfide is subsequently reduced by an appropriate electron donor to complete the catalytic cycle. In this atypical 2-Cys peroxiredoxin, C(R) is present in the same subunit to form an intramolecular disulfide. The disulfide is subsequently reduced by thioredoxin.</text>
</comment>
<feature type="active site" description="Cysteine sulfenic acid (-SOH) intermediate" evidence="6">
    <location>
        <position position="60"/>
    </location>
</feature>
<dbReference type="InterPro" id="IPR050455">
    <property type="entry name" value="Tpx_Peroxidase_subfamily"/>
</dbReference>
<dbReference type="PROSITE" id="PS51352">
    <property type="entry name" value="THIOREDOXIN_2"/>
    <property type="match status" value="1"/>
</dbReference>
<dbReference type="InterPro" id="IPR013766">
    <property type="entry name" value="Thioredoxin_domain"/>
</dbReference>
<comment type="subunit">
    <text evidence="6">Homodimer.</text>
</comment>
<dbReference type="InterPro" id="IPR018219">
    <property type="entry name" value="Tpx_CS"/>
</dbReference>
<accession>A0ABW5UCN8</accession>
<keyword evidence="5 6" id="KW-0676">Redox-active center</keyword>
<dbReference type="EC" id="1.11.1.24" evidence="6"/>
<gene>
    <name evidence="6 8" type="primary">tpx</name>
    <name evidence="8" type="ORF">ACFSQ6_09935</name>
</gene>
<evidence type="ECO:0000256" key="3">
    <source>
        <dbReference type="ARBA" id="ARBA00023002"/>
    </source>
</evidence>
<protein>
    <recommendedName>
        <fullName evidence="6">Thiol peroxidase</fullName>
        <shortName evidence="6">Tpx</shortName>
        <ecNumber evidence="6">1.11.1.24</ecNumber>
    </recommendedName>
    <alternativeName>
        <fullName evidence="6">Peroxiredoxin tpx</fullName>
        <shortName evidence="6">Prx</shortName>
    </alternativeName>
    <alternativeName>
        <fullName evidence="6">Thioredoxin peroxidase</fullName>
    </alternativeName>
    <alternativeName>
        <fullName evidence="6">Thioredoxin-dependent peroxiredoxin</fullName>
    </alternativeName>
</protein>
<dbReference type="NCBIfam" id="NF001808">
    <property type="entry name" value="PRK00522.1"/>
    <property type="match status" value="1"/>
</dbReference>
<evidence type="ECO:0000256" key="6">
    <source>
        <dbReference type="HAMAP-Rule" id="MF_00269"/>
    </source>
</evidence>
<comment type="function">
    <text evidence="6">Thiol-specific peroxidase that catalyzes the reduction of hydrogen peroxide and organic hydroperoxides to water and alcohols, respectively. Plays a role in cell protection against oxidative stress by detoxifying peroxides.</text>
</comment>
<keyword evidence="9" id="KW-1185">Reference proteome</keyword>
<dbReference type="RefSeq" id="WP_066757048.1">
    <property type="nucleotide sequence ID" value="NZ_JBHUMB010000013.1"/>
</dbReference>
<dbReference type="Proteomes" id="UP001597418">
    <property type="component" value="Unassembled WGS sequence"/>
</dbReference>
<feature type="disulfide bond" description="Redox-active" evidence="6">
    <location>
        <begin position="60"/>
        <end position="94"/>
    </location>
</feature>
<dbReference type="PANTHER" id="PTHR43110">
    <property type="entry name" value="THIOL PEROXIDASE"/>
    <property type="match status" value="1"/>
</dbReference>
<evidence type="ECO:0000313" key="9">
    <source>
        <dbReference type="Proteomes" id="UP001597418"/>
    </source>
</evidence>
<evidence type="ECO:0000256" key="2">
    <source>
        <dbReference type="ARBA" id="ARBA00022862"/>
    </source>
</evidence>
<evidence type="ECO:0000313" key="8">
    <source>
        <dbReference type="EMBL" id="MFD2743716.1"/>
    </source>
</evidence>
<keyword evidence="3 6" id="KW-0560">Oxidoreductase</keyword>
<dbReference type="InterPro" id="IPR002065">
    <property type="entry name" value="TPX"/>
</dbReference>
<evidence type="ECO:0000256" key="1">
    <source>
        <dbReference type="ARBA" id="ARBA00022559"/>
    </source>
</evidence>
<evidence type="ECO:0000256" key="4">
    <source>
        <dbReference type="ARBA" id="ARBA00023157"/>
    </source>
</evidence>
<sequence length="165" mass="17685">MATITFKGNEVHTQGTLPNVGDSAPNFSLTGSDLSQKSLADFGGKNIVLNIFPSVDTGTCAASVRRFNQELSGLDNTVVLCISRDLPFAQGRFCAAEGLEQVHTLSEYKDEKFSEAYGVKFSDGPLEGLLSRAVVVIGSDGKVKYTEQVAEVTEEPNYKAALESI</sequence>
<dbReference type="GO" id="GO:0004601">
    <property type="term" value="F:peroxidase activity"/>
    <property type="evidence" value="ECO:0007669"/>
    <property type="project" value="UniProtKB-KW"/>
</dbReference>